<feature type="region of interest" description="Disordered" evidence="1">
    <location>
        <begin position="45"/>
        <end position="76"/>
    </location>
</feature>
<feature type="compositionally biased region" description="Basic residues" evidence="1">
    <location>
        <begin position="59"/>
        <end position="68"/>
    </location>
</feature>
<sequence>MSLPDTGDLNADLRTVMRATVAEFADPGFESPVRALNLEIIAGPDQAKKDRLRSAQRAGHGRRPRPRARTLTSDRTRPALIRSGSRYVPLLTRDRSTTRAGG</sequence>
<dbReference type="AlphaFoldDB" id="A0A919SV60"/>
<dbReference type="Gene3D" id="1.10.357.10">
    <property type="entry name" value="Tetracycline Repressor, domain 2"/>
    <property type="match status" value="1"/>
</dbReference>
<protein>
    <submittedName>
        <fullName evidence="2">Uncharacterized protein</fullName>
    </submittedName>
</protein>
<evidence type="ECO:0000256" key="1">
    <source>
        <dbReference type="SAM" id="MobiDB-lite"/>
    </source>
</evidence>
<reference evidence="2" key="1">
    <citation type="submission" date="2021-03" db="EMBL/GenBank/DDBJ databases">
        <title>Whole genome shotgun sequence of Actinoplanes auranticolor NBRC 12245.</title>
        <authorList>
            <person name="Komaki H."/>
            <person name="Tamura T."/>
        </authorList>
    </citation>
    <scope>NUCLEOTIDE SEQUENCE</scope>
    <source>
        <strain evidence="2">NBRC 12245</strain>
    </source>
</reference>
<evidence type="ECO:0000313" key="3">
    <source>
        <dbReference type="Proteomes" id="UP000681340"/>
    </source>
</evidence>
<keyword evidence="3" id="KW-1185">Reference proteome</keyword>
<proteinExistence type="predicted"/>
<dbReference type="InterPro" id="IPR036271">
    <property type="entry name" value="Tet_transcr_reg_TetR-rel_C_sf"/>
</dbReference>
<accession>A0A919SV60</accession>
<gene>
    <name evidence="2" type="ORF">Aau02nite_79850</name>
</gene>
<name>A0A919SV60_9ACTN</name>
<dbReference type="Proteomes" id="UP000681340">
    <property type="component" value="Unassembled WGS sequence"/>
</dbReference>
<organism evidence="2 3">
    <name type="scientific">Actinoplanes auranticolor</name>
    <dbReference type="NCBI Taxonomy" id="47988"/>
    <lineage>
        <taxon>Bacteria</taxon>
        <taxon>Bacillati</taxon>
        <taxon>Actinomycetota</taxon>
        <taxon>Actinomycetes</taxon>
        <taxon>Micromonosporales</taxon>
        <taxon>Micromonosporaceae</taxon>
        <taxon>Actinoplanes</taxon>
    </lineage>
</organism>
<dbReference type="SUPFAM" id="SSF48498">
    <property type="entry name" value="Tetracyclin repressor-like, C-terminal domain"/>
    <property type="match status" value="1"/>
</dbReference>
<dbReference type="EMBL" id="BOQL01000072">
    <property type="protein sequence ID" value="GIM78229.1"/>
    <property type="molecule type" value="Genomic_DNA"/>
</dbReference>
<evidence type="ECO:0000313" key="2">
    <source>
        <dbReference type="EMBL" id="GIM78229.1"/>
    </source>
</evidence>
<comment type="caution">
    <text evidence="2">The sequence shown here is derived from an EMBL/GenBank/DDBJ whole genome shotgun (WGS) entry which is preliminary data.</text>
</comment>